<dbReference type="Pfam" id="PF07589">
    <property type="entry name" value="PEP-CTERM"/>
    <property type="match status" value="1"/>
</dbReference>
<evidence type="ECO:0000313" key="3">
    <source>
        <dbReference type="EMBL" id="NJB97958.1"/>
    </source>
</evidence>
<evidence type="ECO:0000313" key="4">
    <source>
        <dbReference type="Proteomes" id="UP000531251"/>
    </source>
</evidence>
<accession>A0A7X5XYX9</accession>
<reference evidence="3 4" key="1">
    <citation type="submission" date="2020-03" db="EMBL/GenBank/DDBJ databases">
        <title>Genomic Encyclopedia of Type Strains, Phase IV (KMG-IV): sequencing the most valuable type-strain genomes for metagenomic binning, comparative biology and taxonomic classification.</title>
        <authorList>
            <person name="Goeker M."/>
        </authorList>
    </citation>
    <scope>NUCLEOTIDE SEQUENCE [LARGE SCALE GENOMIC DNA]</scope>
    <source>
        <strain evidence="3 4">DSM 7225</strain>
    </source>
</reference>
<evidence type="ECO:0000256" key="1">
    <source>
        <dbReference type="SAM" id="SignalP"/>
    </source>
</evidence>
<comment type="caution">
    <text evidence="3">The sequence shown here is derived from an EMBL/GenBank/DDBJ whole genome shotgun (WGS) entry which is preliminary data.</text>
</comment>
<dbReference type="RefSeq" id="WP_125973816.1">
    <property type="nucleotide sequence ID" value="NZ_BAAADY010000001.1"/>
</dbReference>
<proteinExistence type="predicted"/>
<dbReference type="NCBIfam" id="NF035944">
    <property type="entry name" value="PEPxxWA-CTERM"/>
    <property type="match status" value="1"/>
</dbReference>
<sequence>MRIHTKLAAAAALLCAAVPAQAAQILGQISFNGFVRPVGATSMGAATGLDFYNFAIPGTSAGDGGAPGTIFTALGTSGVFSGITCVGPCGTIKDLPTFTGGPIASFFDIGSSIFFDLSSIQSVTYTADGAGGSLKLVASGTFRITGYDDTAALLTLTTQGDGLTSFSATALSAVPEPASWGLMIAGFGMMGGMLRASRRTVKVRYAKN</sequence>
<keyword evidence="1" id="KW-0732">Signal</keyword>
<gene>
    <name evidence="3" type="ORF">GGR89_002285</name>
</gene>
<protein>
    <recommendedName>
        <fullName evidence="2">Ice-binding protein C-terminal domain-containing protein</fullName>
    </recommendedName>
</protein>
<feature type="domain" description="Ice-binding protein C-terminal" evidence="2">
    <location>
        <begin position="173"/>
        <end position="199"/>
    </location>
</feature>
<dbReference type="Proteomes" id="UP000531251">
    <property type="component" value="Unassembled WGS sequence"/>
</dbReference>
<name>A0A7X5XYX9_9SPHN</name>
<dbReference type="EMBL" id="JAATJB010000006">
    <property type="protein sequence ID" value="NJB97958.1"/>
    <property type="molecule type" value="Genomic_DNA"/>
</dbReference>
<keyword evidence="4" id="KW-1185">Reference proteome</keyword>
<dbReference type="NCBIfam" id="TIGR02595">
    <property type="entry name" value="PEP_CTERM"/>
    <property type="match status" value="1"/>
</dbReference>
<organism evidence="3 4">
    <name type="scientific">Sphingomonas trueperi</name>
    <dbReference type="NCBI Taxonomy" id="53317"/>
    <lineage>
        <taxon>Bacteria</taxon>
        <taxon>Pseudomonadati</taxon>
        <taxon>Pseudomonadota</taxon>
        <taxon>Alphaproteobacteria</taxon>
        <taxon>Sphingomonadales</taxon>
        <taxon>Sphingomonadaceae</taxon>
        <taxon>Sphingomonas</taxon>
    </lineage>
</organism>
<feature type="signal peptide" evidence="1">
    <location>
        <begin position="1"/>
        <end position="22"/>
    </location>
</feature>
<evidence type="ECO:0000259" key="2">
    <source>
        <dbReference type="Pfam" id="PF07589"/>
    </source>
</evidence>
<dbReference type="AlphaFoldDB" id="A0A7X5XYX9"/>
<feature type="chain" id="PRO_5031185331" description="Ice-binding protein C-terminal domain-containing protein" evidence="1">
    <location>
        <begin position="23"/>
        <end position="208"/>
    </location>
</feature>
<dbReference type="InterPro" id="IPR013424">
    <property type="entry name" value="Ice-binding_C"/>
</dbReference>